<keyword evidence="2" id="KW-1185">Reference proteome</keyword>
<protein>
    <submittedName>
        <fullName evidence="1">Oidioi.mRNA.OKI2018_I69.chr2.g5932.t1.cds</fullName>
    </submittedName>
</protein>
<name>A0ABN7T2E6_OIKDI</name>
<gene>
    <name evidence="1" type="ORF">OKIOD_LOCUS14697</name>
</gene>
<dbReference type="EMBL" id="OU015567">
    <property type="protein sequence ID" value="CAG5111651.1"/>
    <property type="molecule type" value="Genomic_DNA"/>
</dbReference>
<accession>A0ABN7T2E6</accession>
<evidence type="ECO:0000313" key="2">
    <source>
        <dbReference type="Proteomes" id="UP001158576"/>
    </source>
</evidence>
<dbReference type="Proteomes" id="UP001158576">
    <property type="component" value="Chromosome 2"/>
</dbReference>
<proteinExistence type="predicted"/>
<sequence length="122" mass="12796">MSSLDYSTNNTIESLSSVFKTLASGESVTITNIPDGAAATLTLNLTLSGFVKISESGGNQITASKPNYNLGSAVTLDDKNTIDGASLLRSEDLAKPDEKDLKADCGTGKDKKRELARIALVD</sequence>
<organism evidence="1 2">
    <name type="scientific">Oikopleura dioica</name>
    <name type="common">Tunicate</name>
    <dbReference type="NCBI Taxonomy" id="34765"/>
    <lineage>
        <taxon>Eukaryota</taxon>
        <taxon>Metazoa</taxon>
        <taxon>Chordata</taxon>
        <taxon>Tunicata</taxon>
        <taxon>Appendicularia</taxon>
        <taxon>Copelata</taxon>
        <taxon>Oikopleuridae</taxon>
        <taxon>Oikopleura</taxon>
    </lineage>
</organism>
<reference evidence="1 2" key="1">
    <citation type="submission" date="2021-04" db="EMBL/GenBank/DDBJ databases">
        <authorList>
            <person name="Bliznina A."/>
        </authorList>
    </citation>
    <scope>NUCLEOTIDE SEQUENCE [LARGE SCALE GENOMIC DNA]</scope>
</reference>
<evidence type="ECO:0000313" key="1">
    <source>
        <dbReference type="EMBL" id="CAG5111651.1"/>
    </source>
</evidence>